<organism evidence="2 3">
    <name type="scientific">Rurimicrobium arvi</name>
    <dbReference type="NCBI Taxonomy" id="2049916"/>
    <lineage>
        <taxon>Bacteria</taxon>
        <taxon>Pseudomonadati</taxon>
        <taxon>Bacteroidota</taxon>
        <taxon>Chitinophagia</taxon>
        <taxon>Chitinophagales</taxon>
        <taxon>Chitinophagaceae</taxon>
        <taxon>Rurimicrobium</taxon>
    </lineage>
</organism>
<dbReference type="RefSeq" id="WP_344825849.1">
    <property type="nucleotide sequence ID" value="NZ_BAABEZ010000022.1"/>
</dbReference>
<feature type="domain" description="RES" evidence="1">
    <location>
        <begin position="14"/>
        <end position="141"/>
    </location>
</feature>
<keyword evidence="3" id="KW-1185">Reference proteome</keyword>
<evidence type="ECO:0000313" key="3">
    <source>
        <dbReference type="Proteomes" id="UP001501410"/>
    </source>
</evidence>
<sequence length="153" mass="17091">MEVFRLARRPYAAPLSGQGAALKGARWNSIGIELVYTAINHRSLAMAEVAVHCTLATLPEDYVMVTIHIPDDVTVQKISEQALPAHWKDFPHPIATQKIGDDFVHANQYCALVIPSAVTQGDFNVLINPYHKDFARITITDIAPFPFDKRIFH</sequence>
<dbReference type="Pfam" id="PF08808">
    <property type="entry name" value="RES"/>
    <property type="match status" value="1"/>
</dbReference>
<proteinExistence type="predicted"/>
<comment type="caution">
    <text evidence="2">The sequence shown here is derived from an EMBL/GenBank/DDBJ whole genome shotgun (WGS) entry which is preliminary data.</text>
</comment>
<accession>A0ABP8MVR0</accession>
<name>A0ABP8MVR0_9BACT</name>
<evidence type="ECO:0000259" key="1">
    <source>
        <dbReference type="SMART" id="SM00953"/>
    </source>
</evidence>
<dbReference type="Proteomes" id="UP001501410">
    <property type="component" value="Unassembled WGS sequence"/>
</dbReference>
<reference evidence="3" key="1">
    <citation type="journal article" date="2019" name="Int. J. Syst. Evol. Microbiol.">
        <title>The Global Catalogue of Microorganisms (GCM) 10K type strain sequencing project: providing services to taxonomists for standard genome sequencing and annotation.</title>
        <authorList>
            <consortium name="The Broad Institute Genomics Platform"/>
            <consortium name="The Broad Institute Genome Sequencing Center for Infectious Disease"/>
            <person name="Wu L."/>
            <person name="Ma J."/>
        </authorList>
    </citation>
    <scope>NUCLEOTIDE SEQUENCE [LARGE SCALE GENOMIC DNA]</scope>
    <source>
        <strain evidence="3">JCM 31921</strain>
    </source>
</reference>
<dbReference type="SMART" id="SM00953">
    <property type="entry name" value="RES"/>
    <property type="match status" value="1"/>
</dbReference>
<gene>
    <name evidence="2" type="ORF">GCM10023092_18630</name>
</gene>
<protein>
    <submittedName>
        <fullName evidence="2">RES family NAD+ phosphorylase</fullName>
    </submittedName>
</protein>
<dbReference type="InterPro" id="IPR014914">
    <property type="entry name" value="RES_dom"/>
</dbReference>
<dbReference type="EMBL" id="BAABEZ010000022">
    <property type="protein sequence ID" value="GAA4455272.1"/>
    <property type="molecule type" value="Genomic_DNA"/>
</dbReference>
<evidence type="ECO:0000313" key="2">
    <source>
        <dbReference type="EMBL" id="GAA4455272.1"/>
    </source>
</evidence>